<dbReference type="HAMAP" id="MF_00966">
    <property type="entry name" value="G6PD"/>
    <property type="match status" value="1"/>
</dbReference>
<feature type="binding site" evidence="7">
    <location>
        <position position="189"/>
    </location>
    <ligand>
        <name>substrate</name>
    </ligand>
</feature>
<evidence type="ECO:0000256" key="5">
    <source>
        <dbReference type="ARBA" id="ARBA00023002"/>
    </source>
</evidence>
<dbReference type="PANTHER" id="PTHR23429:SF0">
    <property type="entry name" value="GLUCOSE-6-PHOSPHATE 1-DEHYDROGENASE"/>
    <property type="match status" value="1"/>
</dbReference>
<feature type="domain" description="Glucose-6-phosphate dehydrogenase C-terminal" evidence="9">
    <location>
        <begin position="196"/>
        <end position="495"/>
    </location>
</feature>
<dbReference type="GO" id="GO:0005829">
    <property type="term" value="C:cytosol"/>
    <property type="evidence" value="ECO:0007669"/>
    <property type="project" value="TreeGrafter"/>
</dbReference>
<dbReference type="NCBIfam" id="NF009492">
    <property type="entry name" value="PRK12853.1-3"/>
    <property type="match status" value="1"/>
</dbReference>
<protein>
    <recommendedName>
        <fullName evidence="7">Glucose-6-phosphate 1-dehydrogenase</fullName>
        <shortName evidence="7">G6PD</shortName>
        <ecNumber evidence="7">1.1.1.49</ecNumber>
    </recommendedName>
</protein>
<keyword evidence="4 7" id="KW-0521">NADP</keyword>
<comment type="pathway">
    <text evidence="1 7">Carbohydrate degradation; pentose phosphate pathway; D-ribulose 5-phosphate from D-glucose 6-phosphate (oxidative stage): step 1/3.</text>
</comment>
<comment type="similarity">
    <text evidence="2 7">Belongs to the glucose-6-phosphate dehydrogenase family.</text>
</comment>
<feature type="binding site" evidence="7">
    <location>
        <position position="47"/>
    </location>
    <ligand>
        <name>NADP(+)</name>
        <dbReference type="ChEBI" id="CHEBI:58349"/>
    </ligand>
</feature>
<dbReference type="UniPathway" id="UPA00115">
    <property type="reaction ID" value="UER00408"/>
</dbReference>
<feature type="binding site" evidence="7">
    <location>
        <begin position="13"/>
        <end position="20"/>
    </location>
    <ligand>
        <name>NADP(+)</name>
        <dbReference type="ChEBI" id="CHEBI:58349"/>
    </ligand>
</feature>
<feature type="binding site" evidence="7">
    <location>
        <position position="155"/>
    </location>
    <ligand>
        <name>NADP(+)</name>
        <dbReference type="ChEBI" id="CHEBI:58349"/>
    </ligand>
</feature>
<dbReference type="RefSeq" id="WP_005006942.1">
    <property type="nucleotide sequence ID" value="NZ_HG422173.1"/>
</dbReference>
<dbReference type="PANTHER" id="PTHR23429">
    <property type="entry name" value="GLUCOSE-6-PHOSPHATE 1-DEHYDROGENASE G6PD"/>
    <property type="match status" value="1"/>
</dbReference>
<feature type="binding site" evidence="7">
    <location>
        <position position="242"/>
    </location>
    <ligand>
        <name>substrate</name>
    </ligand>
</feature>
<reference evidence="10 11" key="1">
    <citation type="journal article" date="2013" name="Front. Microbiol.">
        <title>The genome of Nitrospina gracilis illuminates the metabolism and evolution of the major marine nitrite oxidizer.</title>
        <authorList>
            <person name="Luecker S."/>
            <person name="Nowka B."/>
            <person name="Rattei T."/>
            <person name="Spieck E."/>
            <person name="and Daims H."/>
        </authorList>
    </citation>
    <scope>NUCLEOTIDE SEQUENCE [LARGE SCALE GENOMIC DNA]</scope>
    <source>
        <strain evidence="10 11">3/211</strain>
    </source>
</reference>
<dbReference type="EC" id="1.1.1.49" evidence="7"/>
<comment type="function">
    <text evidence="7">Catalyzes the oxidation of glucose 6-phosphate to 6-phosphogluconolactone.</text>
</comment>
<evidence type="ECO:0000256" key="6">
    <source>
        <dbReference type="ARBA" id="ARBA00023277"/>
    </source>
</evidence>
<comment type="catalytic activity">
    <reaction evidence="7">
        <text>D-glucose 6-phosphate + NADP(+) = 6-phospho-D-glucono-1,5-lactone + NADPH + H(+)</text>
        <dbReference type="Rhea" id="RHEA:15841"/>
        <dbReference type="ChEBI" id="CHEBI:15378"/>
        <dbReference type="ChEBI" id="CHEBI:57783"/>
        <dbReference type="ChEBI" id="CHEBI:57955"/>
        <dbReference type="ChEBI" id="CHEBI:58349"/>
        <dbReference type="ChEBI" id="CHEBI:61548"/>
        <dbReference type="EC" id="1.1.1.49"/>
    </reaction>
</comment>
<sequence length="510" mass="58141">MVKLENCILVIFGASGDLTRRKLVPGLFNLYQKDMLPEKFAVLGVSRTKMTDATFRKSLAEGVEDAEEKLHPEDFRKFAKALYYQSIDPGESRDYAKLAKRLKKLDESLGTNGNFIYYLSIAPSMYEIIIENLGAAGLQKEKKHDQAYKRIIVEKPFGYDLASGQVLNKKLLKVFREPQIYRIDHYLGKETVQNLLVFRFSNGIFEPLWNRNFVDHVEITAAETVGIGTRGRYYDASGALRDMVQNHLLQILGIIAMEPPPSFDSFSVRNETVKVFQSLKPITESNVEASVVRGQYTKSQINGQIIPGYREEEHVDPFSRTETFVAMKVFIENWRWGGVPFFIRTGKRLPTRVTEVVIHFKSTPHILFQHKGEHVSVPNQLIIRIQPDEGILLNFGMKRPGAGFHVEKVNMDFHYSDLGDTSLADAYERLLLDCIQGDPTLFARGDAVESCWRFVDPILDHWASKPDEAIYGYPAGTWGPRQANALFSQPGMDWHYPCRNLVEDGLFCEL</sequence>
<dbReference type="Proteomes" id="UP000011704">
    <property type="component" value="Unassembled WGS sequence"/>
</dbReference>
<evidence type="ECO:0000256" key="7">
    <source>
        <dbReference type="HAMAP-Rule" id="MF_00966"/>
    </source>
</evidence>
<dbReference type="Gene3D" id="3.30.360.10">
    <property type="entry name" value="Dihydrodipicolinate Reductase, domain 2"/>
    <property type="match status" value="1"/>
</dbReference>
<dbReference type="InterPro" id="IPR022674">
    <property type="entry name" value="G6P_DH_NAD-bd"/>
</dbReference>
<dbReference type="InParanoid" id="M1Z9U8"/>
<keyword evidence="11" id="KW-1185">Reference proteome</keyword>
<dbReference type="Pfam" id="PF02781">
    <property type="entry name" value="G6PD_C"/>
    <property type="match status" value="1"/>
</dbReference>
<dbReference type="AlphaFoldDB" id="M1Z9U8"/>
<dbReference type="GO" id="GO:0050661">
    <property type="term" value="F:NADP binding"/>
    <property type="evidence" value="ECO:0007669"/>
    <property type="project" value="UniProtKB-UniRule"/>
</dbReference>
<dbReference type="PROSITE" id="PS00069">
    <property type="entry name" value="G6P_DEHYDROGENASE"/>
    <property type="match status" value="1"/>
</dbReference>
<evidence type="ECO:0000259" key="9">
    <source>
        <dbReference type="Pfam" id="PF02781"/>
    </source>
</evidence>
<dbReference type="PIRSF" id="PIRSF000110">
    <property type="entry name" value="G6PD"/>
    <property type="match status" value="1"/>
</dbReference>
<feature type="domain" description="Glucose-6-phosphate dehydrogenase NAD-binding" evidence="8">
    <location>
        <begin position="10"/>
        <end position="194"/>
    </location>
</feature>
<evidence type="ECO:0000256" key="1">
    <source>
        <dbReference type="ARBA" id="ARBA00004937"/>
    </source>
</evidence>
<accession>M1Z9U8</accession>
<dbReference type="PRINTS" id="PR00079">
    <property type="entry name" value="G6PDHDRGNASE"/>
</dbReference>
<dbReference type="InterPro" id="IPR001282">
    <property type="entry name" value="G6P_DH"/>
</dbReference>
<keyword evidence="3 7" id="KW-0313">Glucose metabolism</keyword>
<dbReference type="GO" id="GO:0004345">
    <property type="term" value="F:glucose-6-phosphate dehydrogenase activity"/>
    <property type="evidence" value="ECO:0007669"/>
    <property type="project" value="UniProtKB-UniRule"/>
</dbReference>
<dbReference type="STRING" id="1266370.NITGR_20002"/>
<dbReference type="InterPro" id="IPR036291">
    <property type="entry name" value="NAD(P)-bd_dom_sf"/>
</dbReference>
<keyword evidence="6 7" id="KW-0119">Carbohydrate metabolism</keyword>
<name>M1Z9U8_NITG3</name>
<feature type="binding site" evidence="7">
    <location>
        <position position="185"/>
    </location>
    <ligand>
        <name>substrate</name>
    </ligand>
</feature>
<feature type="binding site" evidence="7">
    <location>
        <position position="223"/>
    </location>
    <ligand>
        <name>substrate</name>
    </ligand>
</feature>
<dbReference type="FunCoup" id="M1Z9U8">
    <property type="interactions" value="372"/>
</dbReference>
<dbReference type="Gene3D" id="3.40.50.720">
    <property type="entry name" value="NAD(P)-binding Rossmann-like Domain"/>
    <property type="match status" value="1"/>
</dbReference>
<evidence type="ECO:0000256" key="2">
    <source>
        <dbReference type="ARBA" id="ARBA00009975"/>
    </source>
</evidence>
<dbReference type="EMBL" id="CAQJ01000022">
    <property type="protein sequence ID" value="CCQ89967.1"/>
    <property type="molecule type" value="Genomic_DNA"/>
</dbReference>
<comment type="caution">
    <text evidence="10">The sequence shown here is derived from an EMBL/GenBank/DDBJ whole genome shotgun (WGS) entry which is preliminary data.</text>
</comment>
<dbReference type="HOGENOM" id="CLU_013524_5_0_0"/>
<gene>
    <name evidence="7 10" type="primary">zwf</name>
    <name evidence="10" type="ORF">NITGR_20002</name>
</gene>
<dbReference type="GO" id="GO:0006006">
    <property type="term" value="P:glucose metabolic process"/>
    <property type="evidence" value="ECO:0007669"/>
    <property type="project" value="UniProtKB-KW"/>
</dbReference>
<evidence type="ECO:0000313" key="10">
    <source>
        <dbReference type="EMBL" id="CCQ89967.1"/>
    </source>
</evidence>
<evidence type="ECO:0000259" key="8">
    <source>
        <dbReference type="Pfam" id="PF00479"/>
    </source>
</evidence>
<feature type="active site" description="Proton acceptor" evidence="7">
    <location>
        <position position="247"/>
    </location>
</feature>
<evidence type="ECO:0000313" key="11">
    <source>
        <dbReference type="Proteomes" id="UP000011704"/>
    </source>
</evidence>
<organism evidence="10 11">
    <name type="scientific">Nitrospina gracilis (strain 3/211)</name>
    <dbReference type="NCBI Taxonomy" id="1266370"/>
    <lineage>
        <taxon>Bacteria</taxon>
        <taxon>Pseudomonadati</taxon>
        <taxon>Nitrospinota/Tectimicrobiota group</taxon>
        <taxon>Nitrospinota</taxon>
        <taxon>Nitrospinia</taxon>
        <taxon>Nitrospinales</taxon>
        <taxon>Nitrospinaceae</taxon>
        <taxon>Nitrospina</taxon>
    </lineage>
</organism>
<dbReference type="SUPFAM" id="SSF55347">
    <property type="entry name" value="Glyceraldehyde-3-phosphate dehydrogenase-like, C-terminal domain"/>
    <property type="match status" value="1"/>
</dbReference>
<dbReference type="InterPro" id="IPR022675">
    <property type="entry name" value="G6P_DH_C"/>
</dbReference>
<evidence type="ECO:0000256" key="3">
    <source>
        <dbReference type="ARBA" id="ARBA00022526"/>
    </source>
</evidence>
<dbReference type="InterPro" id="IPR019796">
    <property type="entry name" value="G6P_DH_AS"/>
</dbReference>
<evidence type="ECO:0000256" key="4">
    <source>
        <dbReference type="ARBA" id="ARBA00022857"/>
    </source>
</evidence>
<feature type="binding site" evidence="7">
    <location>
        <position position="347"/>
    </location>
    <ligand>
        <name>substrate</name>
    </ligand>
</feature>
<dbReference type="NCBIfam" id="TIGR00871">
    <property type="entry name" value="zwf"/>
    <property type="match status" value="1"/>
</dbReference>
<dbReference type="OrthoDB" id="9802739at2"/>
<keyword evidence="5 7" id="KW-0560">Oxidoreductase</keyword>
<dbReference type="SUPFAM" id="SSF51735">
    <property type="entry name" value="NAD(P)-binding Rossmann-fold domains"/>
    <property type="match status" value="1"/>
</dbReference>
<comment type="caution">
    <text evidence="7">Lacks conserved residue(s) required for the propagation of feature annotation.</text>
</comment>
<proteinExistence type="inferred from homology"/>
<dbReference type="Pfam" id="PF00479">
    <property type="entry name" value="G6PD_N"/>
    <property type="match status" value="1"/>
</dbReference>
<dbReference type="GO" id="GO:0009051">
    <property type="term" value="P:pentose-phosphate shunt, oxidative branch"/>
    <property type="evidence" value="ECO:0007669"/>
    <property type="project" value="TreeGrafter"/>
</dbReference>